<feature type="transmembrane region" description="Helical" evidence="1">
    <location>
        <begin position="128"/>
        <end position="148"/>
    </location>
</feature>
<feature type="transmembrane region" description="Helical" evidence="1">
    <location>
        <begin position="263"/>
        <end position="282"/>
    </location>
</feature>
<sequence>MRLLKTVLDFYIKSSLHVAICFVALLYVFHCYSFVKLSEDFALLGFCFVVIGYNFIKYATLVYENRDFKYKIGIFIITVISALVGAYLLLFESLQAYIVLLISGLLSLFYVIPFYHKKSLRLMSIIKVITVVVVWWLVIMVLPVYSVYSEVVNLNVDGLNSIEQINWTPYIIKSVELFLFVFSLLIPFEIRDLKYDDPSLKTIPQLVGTRKTKYLGIVLLLCAFLLHHFYFMQYEFPYYFIPLLIYVITAIAIWFSDKFKADYYVSFFVEAIPVFWLALYWMT</sequence>
<keyword evidence="1" id="KW-1133">Transmembrane helix</keyword>
<feature type="transmembrane region" description="Helical" evidence="1">
    <location>
        <begin position="72"/>
        <end position="90"/>
    </location>
</feature>
<evidence type="ECO:0000313" key="3">
    <source>
        <dbReference type="Proteomes" id="UP000239002"/>
    </source>
</evidence>
<dbReference type="AlphaFoldDB" id="A0A2S6IKZ3"/>
<keyword evidence="3" id="KW-1185">Reference proteome</keyword>
<comment type="caution">
    <text evidence="2">The sequence shown here is derived from an EMBL/GenBank/DDBJ whole genome shotgun (WGS) entry which is preliminary data.</text>
</comment>
<dbReference type="RefSeq" id="WP_146080393.1">
    <property type="nucleotide sequence ID" value="NZ_MQVW01000024.1"/>
</dbReference>
<feature type="transmembrane region" description="Helical" evidence="1">
    <location>
        <begin position="236"/>
        <end position="256"/>
    </location>
</feature>
<feature type="transmembrane region" description="Helical" evidence="1">
    <location>
        <begin position="41"/>
        <end position="60"/>
    </location>
</feature>
<accession>A0A2S6IKZ3</accession>
<dbReference type="EMBL" id="PTJE01000003">
    <property type="protein sequence ID" value="PPK94841.1"/>
    <property type="molecule type" value="Genomic_DNA"/>
</dbReference>
<feature type="transmembrane region" description="Helical" evidence="1">
    <location>
        <begin position="168"/>
        <end position="190"/>
    </location>
</feature>
<evidence type="ECO:0000313" key="2">
    <source>
        <dbReference type="EMBL" id="PPK94841.1"/>
    </source>
</evidence>
<gene>
    <name evidence="2" type="ORF">LY01_01594</name>
</gene>
<evidence type="ECO:0008006" key="4">
    <source>
        <dbReference type="Google" id="ProtNLM"/>
    </source>
</evidence>
<dbReference type="OrthoDB" id="1467772at2"/>
<organism evidence="2 3">
    <name type="scientific">Nonlabens xylanidelens</name>
    <dbReference type="NCBI Taxonomy" id="191564"/>
    <lineage>
        <taxon>Bacteria</taxon>
        <taxon>Pseudomonadati</taxon>
        <taxon>Bacteroidota</taxon>
        <taxon>Flavobacteriia</taxon>
        <taxon>Flavobacteriales</taxon>
        <taxon>Flavobacteriaceae</taxon>
        <taxon>Nonlabens</taxon>
    </lineage>
</organism>
<feature type="transmembrane region" description="Helical" evidence="1">
    <location>
        <begin position="96"/>
        <end position="116"/>
    </location>
</feature>
<dbReference type="Proteomes" id="UP000239002">
    <property type="component" value="Unassembled WGS sequence"/>
</dbReference>
<reference evidence="2 3" key="1">
    <citation type="submission" date="2018-02" db="EMBL/GenBank/DDBJ databases">
        <title>Genomic Encyclopedia of Archaeal and Bacterial Type Strains, Phase II (KMG-II): from individual species to whole genera.</title>
        <authorList>
            <person name="Goeker M."/>
        </authorList>
    </citation>
    <scope>NUCLEOTIDE SEQUENCE [LARGE SCALE GENOMIC DNA]</scope>
    <source>
        <strain evidence="2 3">DSM 16809</strain>
    </source>
</reference>
<feature type="transmembrane region" description="Helical" evidence="1">
    <location>
        <begin position="12"/>
        <end position="35"/>
    </location>
</feature>
<proteinExistence type="predicted"/>
<feature type="transmembrane region" description="Helical" evidence="1">
    <location>
        <begin position="211"/>
        <end position="230"/>
    </location>
</feature>
<name>A0A2S6IKZ3_9FLAO</name>
<protein>
    <recommendedName>
        <fullName evidence="4">UbiA prenyltransferase family protein</fullName>
    </recommendedName>
</protein>
<keyword evidence="1" id="KW-0812">Transmembrane</keyword>
<keyword evidence="1" id="KW-0472">Membrane</keyword>
<evidence type="ECO:0000256" key="1">
    <source>
        <dbReference type="SAM" id="Phobius"/>
    </source>
</evidence>